<dbReference type="EMBL" id="RBNJ01000264">
    <property type="protein sequence ID" value="RUS34980.1"/>
    <property type="molecule type" value="Genomic_DNA"/>
</dbReference>
<protein>
    <recommendedName>
        <fullName evidence="6">FAD dependent oxidoreductase domain-containing protein</fullName>
    </recommendedName>
</protein>
<reference evidence="7 8" key="1">
    <citation type="journal article" date="2018" name="New Phytol.">
        <title>Phylogenomics of Endogonaceae and evolution of mycorrhizas within Mucoromycota.</title>
        <authorList>
            <person name="Chang Y."/>
            <person name="Desiro A."/>
            <person name="Na H."/>
            <person name="Sandor L."/>
            <person name="Lipzen A."/>
            <person name="Clum A."/>
            <person name="Barry K."/>
            <person name="Grigoriev I.V."/>
            <person name="Martin F.M."/>
            <person name="Stajich J.E."/>
            <person name="Smith M.E."/>
            <person name="Bonito G."/>
            <person name="Spatafora J.W."/>
        </authorList>
    </citation>
    <scope>NUCLEOTIDE SEQUENCE [LARGE SCALE GENOMIC DNA]</scope>
    <source>
        <strain evidence="7 8">AD002</strain>
    </source>
</reference>
<comment type="caution">
    <text evidence="7">The sequence shown here is derived from an EMBL/GenBank/DDBJ whole genome shotgun (WGS) entry which is preliminary data.</text>
</comment>
<feature type="domain" description="FAD dependent oxidoreductase" evidence="6">
    <location>
        <begin position="5"/>
        <end position="259"/>
    </location>
</feature>
<dbReference type="SUPFAM" id="SSF54373">
    <property type="entry name" value="FAD-linked reductases, C-terminal domain"/>
    <property type="match status" value="1"/>
</dbReference>
<dbReference type="GO" id="GO:0003884">
    <property type="term" value="F:D-amino-acid oxidase activity"/>
    <property type="evidence" value="ECO:0007669"/>
    <property type="project" value="InterPro"/>
</dbReference>
<name>A0A433QYW2_9FUNG</name>
<dbReference type="Gene3D" id="3.40.50.720">
    <property type="entry name" value="NAD(P)-binding Rossmann-like Domain"/>
    <property type="match status" value="1"/>
</dbReference>
<keyword evidence="3" id="KW-0285">Flavoprotein</keyword>
<dbReference type="Proteomes" id="UP000274822">
    <property type="component" value="Unassembled WGS sequence"/>
</dbReference>
<dbReference type="Pfam" id="PF01266">
    <property type="entry name" value="DAO"/>
    <property type="match status" value="1"/>
</dbReference>
<evidence type="ECO:0000256" key="1">
    <source>
        <dbReference type="ARBA" id="ARBA00001974"/>
    </source>
</evidence>
<comment type="cofactor">
    <cofactor evidence="1">
        <name>FAD</name>
        <dbReference type="ChEBI" id="CHEBI:57692"/>
    </cofactor>
</comment>
<dbReference type="InterPro" id="IPR023209">
    <property type="entry name" value="DAO"/>
</dbReference>
<proteinExistence type="inferred from homology"/>
<dbReference type="GO" id="GO:0071949">
    <property type="term" value="F:FAD binding"/>
    <property type="evidence" value="ECO:0007669"/>
    <property type="project" value="InterPro"/>
</dbReference>
<evidence type="ECO:0000256" key="5">
    <source>
        <dbReference type="ARBA" id="ARBA00023002"/>
    </source>
</evidence>
<dbReference type="PANTHER" id="PTHR11530">
    <property type="entry name" value="D-AMINO ACID OXIDASE"/>
    <property type="match status" value="1"/>
</dbReference>
<dbReference type="Gene3D" id="3.30.9.10">
    <property type="entry name" value="D-Amino Acid Oxidase, subunit A, domain 2"/>
    <property type="match status" value="1"/>
</dbReference>
<dbReference type="InterPro" id="IPR006076">
    <property type="entry name" value="FAD-dep_OxRdtase"/>
</dbReference>
<organism evidence="7 8">
    <name type="scientific">Jimgerdemannia flammicorona</name>
    <dbReference type="NCBI Taxonomy" id="994334"/>
    <lineage>
        <taxon>Eukaryota</taxon>
        <taxon>Fungi</taxon>
        <taxon>Fungi incertae sedis</taxon>
        <taxon>Mucoromycota</taxon>
        <taxon>Mucoromycotina</taxon>
        <taxon>Endogonomycetes</taxon>
        <taxon>Endogonales</taxon>
        <taxon>Endogonaceae</taxon>
        <taxon>Jimgerdemannia</taxon>
    </lineage>
</organism>
<accession>A0A433QYW2</accession>
<keyword evidence="4" id="KW-0274">FAD</keyword>
<keyword evidence="8" id="KW-1185">Reference proteome</keyword>
<sequence length="346" mass="38079">MGKQAIVIGAGVVGLTTALILQQRGFQVTIVARHFPGEFNKDYTSPWAGAHWRSYADKNDVRQRELDVVTYRKLWNDGQSNSAETGVWIIDAFDYWDKVPEVFEEPCADTGLCTLTRHFVARESFPSCTQSSKHEIFVTKVSINSSKYLAYLLRSFTALGGTVDRRLVQHIGDVMLPGVDIVANCTGLSARTLGGVEDSSVFPARGQIVIIKAPHVDFTFERYSGGNGLGSGGTISYVIPRDNGEVILGGTYRRHGQRDHGIRHHPALHCDAPRPSQEPPRCRGSPPLRRLQAMQGRGCPVGDGVERISIQLGVRRGRRAVDREGAAAERQQVVNIISFKSGDIEI</sequence>
<dbReference type="SUPFAM" id="SSF51971">
    <property type="entry name" value="Nucleotide-binding domain"/>
    <property type="match status" value="1"/>
</dbReference>
<comment type="similarity">
    <text evidence="2">Belongs to the DAMOX/DASOX family.</text>
</comment>
<evidence type="ECO:0000259" key="6">
    <source>
        <dbReference type="Pfam" id="PF01266"/>
    </source>
</evidence>
<evidence type="ECO:0000256" key="3">
    <source>
        <dbReference type="ARBA" id="ARBA00022630"/>
    </source>
</evidence>
<gene>
    <name evidence="7" type="ORF">BC938DRAFT_477153</name>
</gene>
<keyword evidence="5" id="KW-0560">Oxidoreductase</keyword>
<dbReference type="GO" id="GO:0005737">
    <property type="term" value="C:cytoplasm"/>
    <property type="evidence" value="ECO:0007669"/>
    <property type="project" value="TreeGrafter"/>
</dbReference>
<evidence type="ECO:0000256" key="4">
    <source>
        <dbReference type="ARBA" id="ARBA00022827"/>
    </source>
</evidence>
<dbReference type="PANTHER" id="PTHR11530:SF11">
    <property type="entry name" value="D-ASPARTATE OXIDASE"/>
    <property type="match status" value="1"/>
</dbReference>
<evidence type="ECO:0000313" key="8">
    <source>
        <dbReference type="Proteomes" id="UP000274822"/>
    </source>
</evidence>
<dbReference type="GO" id="GO:0019478">
    <property type="term" value="P:D-amino acid catabolic process"/>
    <property type="evidence" value="ECO:0007669"/>
    <property type="project" value="TreeGrafter"/>
</dbReference>
<dbReference type="AlphaFoldDB" id="A0A433QYW2"/>
<evidence type="ECO:0000256" key="2">
    <source>
        <dbReference type="ARBA" id="ARBA00006730"/>
    </source>
</evidence>
<evidence type="ECO:0000313" key="7">
    <source>
        <dbReference type="EMBL" id="RUS34980.1"/>
    </source>
</evidence>